<dbReference type="EMBL" id="AP014546">
    <property type="protein sequence ID" value="BBB29508.1"/>
    <property type="molecule type" value="Genomic_DNA"/>
</dbReference>
<gene>
    <name evidence="1" type="ORF">NEJAP_1556</name>
</gene>
<dbReference type="KEGG" id="njp:NEJAP_1556"/>
<keyword evidence="2" id="KW-1185">Reference proteome</keyword>
<protein>
    <submittedName>
        <fullName evidence="1">Uncharacterized protein</fullName>
    </submittedName>
</protein>
<dbReference type="Proteomes" id="UP000595332">
    <property type="component" value="Chromosome"/>
</dbReference>
<evidence type="ECO:0000313" key="2">
    <source>
        <dbReference type="Proteomes" id="UP000595332"/>
    </source>
</evidence>
<evidence type="ECO:0000313" key="1">
    <source>
        <dbReference type="EMBL" id="BBB29508.1"/>
    </source>
</evidence>
<organism evidence="1 2">
    <name type="scientific">Neptunomonas japonica JAMM 1380</name>
    <dbReference type="NCBI Taxonomy" id="1441457"/>
    <lineage>
        <taxon>Bacteria</taxon>
        <taxon>Pseudomonadati</taxon>
        <taxon>Pseudomonadota</taxon>
        <taxon>Gammaproteobacteria</taxon>
        <taxon>Oceanospirillales</taxon>
        <taxon>Oceanospirillaceae</taxon>
        <taxon>Neptunomonas</taxon>
    </lineage>
</organism>
<proteinExistence type="predicted"/>
<sequence>MITKAGIPPFVAKSNIDTPTKKEKYNNIAHDVRLQFKPNDIKYLIVESDNDINDLIHHLRNAKAHFDPSTIDRLSSRILTADQIRSDM</sequence>
<accession>A0A7R6P931</accession>
<reference evidence="1 2" key="1">
    <citation type="journal article" date="2008" name="Int. J. Syst. Evol. Microbiol.">
        <title>Neptunomonas japonica sp. nov., an Osedax japonicus symbiont-like bacterium isolated from sediment adjacent to sperm whale carcasses off Kagoshima, Japan.</title>
        <authorList>
            <person name="Miyazaki M."/>
            <person name="Nogi Y."/>
            <person name="Fujiwara Y."/>
            <person name="Kawato M."/>
            <person name="Kubokawa K."/>
            <person name="Horikoshi K."/>
        </authorList>
    </citation>
    <scope>NUCLEOTIDE SEQUENCE [LARGE SCALE GENOMIC DNA]</scope>
    <source>
        <strain evidence="1 2">JAMM 1380</strain>
    </source>
</reference>
<name>A0A7R6P931_9GAMM</name>
<dbReference type="AlphaFoldDB" id="A0A7R6P931"/>